<comment type="caution">
    <text evidence="2">The sequence shown here is derived from an EMBL/GenBank/DDBJ whole genome shotgun (WGS) entry which is preliminary data.</text>
</comment>
<proteinExistence type="predicted"/>
<reference evidence="2" key="1">
    <citation type="submission" date="2023-05" db="EMBL/GenBank/DDBJ databases">
        <title>Nepenthes gracilis genome sequencing.</title>
        <authorList>
            <person name="Fukushima K."/>
        </authorList>
    </citation>
    <scope>NUCLEOTIDE SEQUENCE</scope>
    <source>
        <strain evidence="2">SING2019-196</strain>
    </source>
</reference>
<feature type="chain" id="PRO_5042237867" evidence="1">
    <location>
        <begin position="22"/>
        <end position="101"/>
    </location>
</feature>
<protein>
    <submittedName>
        <fullName evidence="2">Uncharacterized protein</fullName>
    </submittedName>
</protein>
<sequence length="101" mass="11190">MRTQNSFIVKVSCTLTVGVLSTGDYVVETTTQKSRHPNILFSAVTSARMFPLQLHLPSVSKQVTFGQALVVFVRWVAPQGAFTFSFKVDIIAFGGRPYCIF</sequence>
<evidence type="ECO:0000313" key="3">
    <source>
        <dbReference type="Proteomes" id="UP001279734"/>
    </source>
</evidence>
<dbReference type="Proteomes" id="UP001279734">
    <property type="component" value="Unassembled WGS sequence"/>
</dbReference>
<organism evidence="2 3">
    <name type="scientific">Nepenthes gracilis</name>
    <name type="common">Slender pitcher plant</name>
    <dbReference type="NCBI Taxonomy" id="150966"/>
    <lineage>
        <taxon>Eukaryota</taxon>
        <taxon>Viridiplantae</taxon>
        <taxon>Streptophyta</taxon>
        <taxon>Embryophyta</taxon>
        <taxon>Tracheophyta</taxon>
        <taxon>Spermatophyta</taxon>
        <taxon>Magnoliopsida</taxon>
        <taxon>eudicotyledons</taxon>
        <taxon>Gunneridae</taxon>
        <taxon>Pentapetalae</taxon>
        <taxon>Caryophyllales</taxon>
        <taxon>Nepenthaceae</taxon>
        <taxon>Nepenthes</taxon>
    </lineage>
</organism>
<evidence type="ECO:0000256" key="1">
    <source>
        <dbReference type="SAM" id="SignalP"/>
    </source>
</evidence>
<feature type="signal peptide" evidence="1">
    <location>
        <begin position="1"/>
        <end position="21"/>
    </location>
</feature>
<keyword evidence="3" id="KW-1185">Reference proteome</keyword>
<gene>
    <name evidence="2" type="ORF">Nepgr_014047</name>
</gene>
<accession>A0AAD3SKU7</accession>
<evidence type="ECO:0000313" key="2">
    <source>
        <dbReference type="EMBL" id="GMH12206.1"/>
    </source>
</evidence>
<dbReference type="EMBL" id="BSYO01000011">
    <property type="protein sequence ID" value="GMH12206.1"/>
    <property type="molecule type" value="Genomic_DNA"/>
</dbReference>
<keyword evidence="1" id="KW-0732">Signal</keyword>
<dbReference type="AlphaFoldDB" id="A0AAD3SKU7"/>
<name>A0AAD3SKU7_NEPGR</name>